<gene>
    <name evidence="2" type="ORF">AVEN_241210_1</name>
</gene>
<comment type="caution">
    <text evidence="2">The sequence shown here is derived from an EMBL/GenBank/DDBJ whole genome shotgun (WGS) entry which is preliminary data.</text>
</comment>
<accession>A0A4Y2D1M6</accession>
<evidence type="ECO:0000313" key="2">
    <source>
        <dbReference type="EMBL" id="GBM09884.1"/>
    </source>
</evidence>
<dbReference type="EMBL" id="BGPR01000277">
    <property type="protein sequence ID" value="GBM09884.1"/>
    <property type="molecule type" value="Genomic_DNA"/>
</dbReference>
<protein>
    <submittedName>
        <fullName evidence="2">Uncharacterized protein</fullName>
    </submittedName>
</protein>
<sequence>MIGEDLQKFSESRVMKTIAIGRVPIRNLPKNLKIWYRWLSRRRCRRRGAMAGSSQGSPARDKSDEDIVGVVTDGVQDDDYAERHR</sequence>
<dbReference type="AlphaFoldDB" id="A0A4Y2D1M6"/>
<dbReference type="Proteomes" id="UP000499080">
    <property type="component" value="Unassembled WGS sequence"/>
</dbReference>
<keyword evidence="3" id="KW-1185">Reference proteome</keyword>
<organism evidence="2 3">
    <name type="scientific">Araneus ventricosus</name>
    <name type="common">Orbweaver spider</name>
    <name type="synonym">Epeira ventricosa</name>
    <dbReference type="NCBI Taxonomy" id="182803"/>
    <lineage>
        <taxon>Eukaryota</taxon>
        <taxon>Metazoa</taxon>
        <taxon>Ecdysozoa</taxon>
        <taxon>Arthropoda</taxon>
        <taxon>Chelicerata</taxon>
        <taxon>Arachnida</taxon>
        <taxon>Araneae</taxon>
        <taxon>Araneomorphae</taxon>
        <taxon>Entelegynae</taxon>
        <taxon>Araneoidea</taxon>
        <taxon>Araneidae</taxon>
        <taxon>Araneus</taxon>
    </lineage>
</organism>
<reference evidence="2 3" key="1">
    <citation type="journal article" date="2019" name="Sci. Rep.">
        <title>Orb-weaving spider Araneus ventricosus genome elucidates the spidroin gene catalogue.</title>
        <authorList>
            <person name="Kono N."/>
            <person name="Nakamura H."/>
            <person name="Ohtoshi R."/>
            <person name="Moran D.A.P."/>
            <person name="Shinohara A."/>
            <person name="Yoshida Y."/>
            <person name="Fujiwara M."/>
            <person name="Mori M."/>
            <person name="Tomita M."/>
            <person name="Arakawa K."/>
        </authorList>
    </citation>
    <scope>NUCLEOTIDE SEQUENCE [LARGE SCALE GENOMIC DNA]</scope>
</reference>
<evidence type="ECO:0000313" key="3">
    <source>
        <dbReference type="Proteomes" id="UP000499080"/>
    </source>
</evidence>
<name>A0A4Y2D1M6_ARAVE</name>
<feature type="compositionally biased region" description="Acidic residues" evidence="1">
    <location>
        <begin position="75"/>
        <end position="85"/>
    </location>
</feature>
<evidence type="ECO:0000256" key="1">
    <source>
        <dbReference type="SAM" id="MobiDB-lite"/>
    </source>
</evidence>
<feature type="region of interest" description="Disordered" evidence="1">
    <location>
        <begin position="47"/>
        <end position="85"/>
    </location>
</feature>
<proteinExistence type="predicted"/>